<dbReference type="EMBL" id="JASBWU010000007">
    <property type="protein sequence ID" value="KAJ9120014.1"/>
    <property type="molecule type" value="Genomic_DNA"/>
</dbReference>
<evidence type="ECO:0000313" key="1">
    <source>
        <dbReference type="EMBL" id="KAJ9120014.1"/>
    </source>
</evidence>
<comment type="caution">
    <text evidence="1">The sequence shown here is derived from an EMBL/GenBank/DDBJ whole genome shotgun (WGS) entry which is preliminary data.</text>
</comment>
<sequence>MSAALRRTLCASERDNGRAIGGADLSRSTIAGGAINKEVQQVKGTKETPHHAHPDEL</sequence>
<keyword evidence="2" id="KW-1185">Reference proteome</keyword>
<protein>
    <submittedName>
        <fullName evidence="1">Uncharacterized protein</fullName>
    </submittedName>
</protein>
<dbReference type="Proteomes" id="UP001243375">
    <property type="component" value="Unassembled WGS sequence"/>
</dbReference>
<reference evidence="1" key="1">
    <citation type="submission" date="2023-04" db="EMBL/GenBank/DDBJ databases">
        <title>Draft Genome sequencing of Naganishia species isolated from polar environments using Oxford Nanopore Technology.</title>
        <authorList>
            <person name="Leo P."/>
            <person name="Venkateswaran K."/>
        </authorList>
    </citation>
    <scope>NUCLEOTIDE SEQUENCE</scope>
    <source>
        <strain evidence="1">MNA-CCFEE 5425</strain>
    </source>
</reference>
<gene>
    <name evidence="1" type="ORF">QFC22_002911</name>
</gene>
<organism evidence="1 2">
    <name type="scientific">Naganishia vaughanmartiniae</name>
    <dbReference type="NCBI Taxonomy" id="1424756"/>
    <lineage>
        <taxon>Eukaryota</taxon>
        <taxon>Fungi</taxon>
        <taxon>Dikarya</taxon>
        <taxon>Basidiomycota</taxon>
        <taxon>Agaricomycotina</taxon>
        <taxon>Tremellomycetes</taxon>
        <taxon>Filobasidiales</taxon>
        <taxon>Filobasidiaceae</taxon>
        <taxon>Naganishia</taxon>
    </lineage>
</organism>
<proteinExistence type="predicted"/>
<accession>A0ACC2X9G9</accession>
<name>A0ACC2X9G9_9TREE</name>
<evidence type="ECO:0000313" key="2">
    <source>
        <dbReference type="Proteomes" id="UP001243375"/>
    </source>
</evidence>